<evidence type="ECO:0000313" key="2">
    <source>
        <dbReference type="Proteomes" id="UP000825935"/>
    </source>
</evidence>
<keyword evidence="2" id="KW-1185">Reference proteome</keyword>
<protein>
    <submittedName>
        <fullName evidence="1">Uncharacterized protein</fullName>
    </submittedName>
</protein>
<dbReference type="EMBL" id="CM035422">
    <property type="protein sequence ID" value="KAH7373905.1"/>
    <property type="molecule type" value="Genomic_DNA"/>
</dbReference>
<dbReference type="AlphaFoldDB" id="A0A8T2SZX6"/>
<dbReference type="InterPro" id="IPR016024">
    <property type="entry name" value="ARM-type_fold"/>
</dbReference>
<proteinExistence type="predicted"/>
<reference evidence="1" key="1">
    <citation type="submission" date="2021-08" db="EMBL/GenBank/DDBJ databases">
        <title>WGS assembly of Ceratopteris richardii.</title>
        <authorList>
            <person name="Marchant D.B."/>
            <person name="Chen G."/>
            <person name="Jenkins J."/>
            <person name="Shu S."/>
            <person name="Leebens-Mack J."/>
            <person name="Grimwood J."/>
            <person name="Schmutz J."/>
            <person name="Soltis P."/>
            <person name="Soltis D."/>
            <person name="Chen Z.-H."/>
        </authorList>
    </citation>
    <scope>NUCLEOTIDE SEQUENCE</scope>
    <source>
        <strain evidence="1">Whitten #5841</strain>
        <tissue evidence="1">Leaf</tissue>
    </source>
</reference>
<dbReference type="Proteomes" id="UP000825935">
    <property type="component" value="Chromosome 17"/>
</dbReference>
<evidence type="ECO:0000313" key="1">
    <source>
        <dbReference type="EMBL" id="KAH7373905.1"/>
    </source>
</evidence>
<dbReference type="OrthoDB" id="409644at2759"/>
<organism evidence="1 2">
    <name type="scientific">Ceratopteris richardii</name>
    <name type="common">Triangle waterfern</name>
    <dbReference type="NCBI Taxonomy" id="49495"/>
    <lineage>
        <taxon>Eukaryota</taxon>
        <taxon>Viridiplantae</taxon>
        <taxon>Streptophyta</taxon>
        <taxon>Embryophyta</taxon>
        <taxon>Tracheophyta</taxon>
        <taxon>Polypodiopsida</taxon>
        <taxon>Polypodiidae</taxon>
        <taxon>Polypodiales</taxon>
        <taxon>Pteridineae</taxon>
        <taxon>Pteridaceae</taxon>
        <taxon>Parkerioideae</taxon>
        <taxon>Ceratopteris</taxon>
    </lineage>
</organism>
<sequence>MAIDTEISTIVNSLIDGLEKLTPGISKNKVEESSFATPEASRLVASNVEIGVSKPVDIVSGTTIDVVQSLLPPSSVVSGENIASNGAQKNLGNQYEDGILTEHARWKETTKYFECDLFLHHVNEYSNWYNNSRQFVRHQSRPHVRPQALTTVTCAFGNLMAPKIVRCLEDLNLCVRQKALLWAVELAATPTGHYQCIKAGLLEALTRRVDEKDMQMKKYVAIVLGHLAGVQDACVEMSRLGFIKWLLKMVTSAEDSLRESSLNALLNASFNETVRIELVQEEATLPFIVKTSKDIGCERCATFGLRILQRCLAGGTDNIAIARLLSADAIPILMVLLKSPSEELQEASMRLLCLLSMHSGAKCQAQNLLGIGALLGFLHKENVQLQTAATAALMSLTVDIKAKQDFIQQNGVPAIIPFIDSDSKILSFNALQLATNIAENPAGRSQLHSQIRKVQTLLDTSHSQIQKRFAKAALQQLRFKHRPFS</sequence>
<dbReference type="SUPFAM" id="SSF48371">
    <property type="entry name" value="ARM repeat"/>
    <property type="match status" value="1"/>
</dbReference>
<comment type="caution">
    <text evidence="1">The sequence shown here is derived from an EMBL/GenBank/DDBJ whole genome shotgun (WGS) entry which is preliminary data.</text>
</comment>
<gene>
    <name evidence="1" type="ORF">KP509_17G079200</name>
</gene>
<accession>A0A8T2SZX6</accession>
<name>A0A8T2SZX6_CERRI</name>
<dbReference type="OMA" id="VWQHDVI"/>
<dbReference type="InterPro" id="IPR000225">
    <property type="entry name" value="Armadillo"/>
</dbReference>
<dbReference type="PANTHER" id="PTHR15599">
    <property type="entry name" value="RTDR1"/>
    <property type="match status" value="1"/>
</dbReference>
<dbReference type="InterPro" id="IPR011989">
    <property type="entry name" value="ARM-like"/>
</dbReference>
<dbReference type="InterPro" id="IPR042856">
    <property type="entry name" value="RSP14"/>
</dbReference>
<dbReference type="Gene3D" id="1.25.10.10">
    <property type="entry name" value="Leucine-rich Repeat Variant"/>
    <property type="match status" value="2"/>
</dbReference>
<dbReference type="PANTHER" id="PTHR15599:SF1">
    <property type="entry name" value="RADIAL SPOKE HEAD 14 HOMOLOG"/>
    <property type="match status" value="1"/>
</dbReference>
<dbReference type="SMART" id="SM00185">
    <property type="entry name" value="ARM"/>
    <property type="match status" value="3"/>
</dbReference>